<dbReference type="KEGG" id="rca:Rcas_3462"/>
<dbReference type="GO" id="GO:0022857">
    <property type="term" value="F:transmembrane transporter activity"/>
    <property type="evidence" value="ECO:0007669"/>
    <property type="project" value="InterPro"/>
</dbReference>
<evidence type="ECO:0000313" key="9">
    <source>
        <dbReference type="EMBL" id="ABU59512.1"/>
    </source>
</evidence>
<dbReference type="PRINTS" id="PR01035">
    <property type="entry name" value="TCRTETA"/>
</dbReference>
<keyword evidence="5 7" id="KW-1133">Transmembrane helix</keyword>
<evidence type="ECO:0000256" key="7">
    <source>
        <dbReference type="SAM" id="Phobius"/>
    </source>
</evidence>
<evidence type="ECO:0000256" key="1">
    <source>
        <dbReference type="ARBA" id="ARBA00004651"/>
    </source>
</evidence>
<dbReference type="PANTHER" id="PTHR43414">
    <property type="entry name" value="MULTIDRUG RESISTANCE PROTEIN MDTG"/>
    <property type="match status" value="1"/>
</dbReference>
<feature type="transmembrane region" description="Helical" evidence="7">
    <location>
        <begin position="134"/>
        <end position="157"/>
    </location>
</feature>
<dbReference type="eggNOG" id="COG2814">
    <property type="taxonomic scope" value="Bacteria"/>
</dbReference>
<dbReference type="InterPro" id="IPR020846">
    <property type="entry name" value="MFS_dom"/>
</dbReference>
<reference evidence="9 10" key="1">
    <citation type="submission" date="2007-08" db="EMBL/GenBank/DDBJ databases">
        <title>Complete sequence of Roseiflexus castenholzii DSM 13941.</title>
        <authorList>
            <consortium name="US DOE Joint Genome Institute"/>
            <person name="Copeland A."/>
            <person name="Lucas S."/>
            <person name="Lapidus A."/>
            <person name="Barry K."/>
            <person name="Glavina del Rio T."/>
            <person name="Dalin E."/>
            <person name="Tice H."/>
            <person name="Pitluck S."/>
            <person name="Thompson L.S."/>
            <person name="Brettin T."/>
            <person name="Bruce D."/>
            <person name="Detter J.C."/>
            <person name="Han C."/>
            <person name="Tapia R."/>
            <person name="Schmutz J."/>
            <person name="Larimer F."/>
            <person name="Land M."/>
            <person name="Hauser L."/>
            <person name="Kyrpides N."/>
            <person name="Mikhailova N."/>
            <person name="Bryant D.A."/>
            <person name="Hanada S."/>
            <person name="Tsukatani Y."/>
            <person name="Richardson P."/>
        </authorList>
    </citation>
    <scope>NUCLEOTIDE SEQUENCE [LARGE SCALE GENOMIC DNA]</scope>
    <source>
        <strain evidence="10">DSM 13941 / HLO8</strain>
    </source>
</reference>
<dbReference type="EMBL" id="CP000804">
    <property type="protein sequence ID" value="ABU59512.1"/>
    <property type="molecule type" value="Genomic_DNA"/>
</dbReference>
<feature type="transmembrane region" description="Helical" evidence="7">
    <location>
        <begin position="283"/>
        <end position="305"/>
    </location>
</feature>
<evidence type="ECO:0000259" key="8">
    <source>
        <dbReference type="PROSITE" id="PS50850"/>
    </source>
</evidence>
<evidence type="ECO:0000256" key="3">
    <source>
        <dbReference type="ARBA" id="ARBA00022475"/>
    </source>
</evidence>
<evidence type="ECO:0000256" key="4">
    <source>
        <dbReference type="ARBA" id="ARBA00022692"/>
    </source>
</evidence>
<name>A7NPL6_ROSCS</name>
<feature type="transmembrane region" description="Helical" evidence="7">
    <location>
        <begin position="78"/>
        <end position="96"/>
    </location>
</feature>
<dbReference type="AlphaFoldDB" id="A7NPL6"/>
<evidence type="ECO:0000256" key="2">
    <source>
        <dbReference type="ARBA" id="ARBA00022448"/>
    </source>
</evidence>
<organism evidence="9 10">
    <name type="scientific">Roseiflexus castenholzii (strain DSM 13941 / HLO8)</name>
    <dbReference type="NCBI Taxonomy" id="383372"/>
    <lineage>
        <taxon>Bacteria</taxon>
        <taxon>Bacillati</taxon>
        <taxon>Chloroflexota</taxon>
        <taxon>Chloroflexia</taxon>
        <taxon>Chloroflexales</taxon>
        <taxon>Roseiflexineae</taxon>
        <taxon>Roseiflexaceae</taxon>
        <taxon>Roseiflexus</taxon>
    </lineage>
</organism>
<gene>
    <name evidence="9" type="ordered locus">Rcas_3462</name>
</gene>
<protein>
    <submittedName>
        <fullName evidence="9">Major facilitator superfamily MFS_1</fullName>
    </submittedName>
</protein>
<dbReference type="HOGENOM" id="CLU_001265_57_3_0"/>
<evidence type="ECO:0000256" key="6">
    <source>
        <dbReference type="ARBA" id="ARBA00023136"/>
    </source>
</evidence>
<feature type="transmembrane region" description="Helical" evidence="7">
    <location>
        <begin position="163"/>
        <end position="185"/>
    </location>
</feature>
<keyword evidence="2" id="KW-0813">Transport</keyword>
<dbReference type="STRING" id="383372.Rcas_3462"/>
<dbReference type="RefSeq" id="WP_012121936.1">
    <property type="nucleotide sequence ID" value="NC_009767.1"/>
</dbReference>
<dbReference type="Pfam" id="PF07690">
    <property type="entry name" value="MFS_1"/>
    <property type="match status" value="1"/>
</dbReference>
<accession>A7NPL6</accession>
<sequence length="412" mass="43134">MTRWQRTLFILVAAQLVSAIGFGMFFPFLPLYVEQLGTNTGLSLEFWAGMVFSGQALTMAITSPIWGSLADRYGRKAMIERAMYGGAAIILLMGFARSAEELALLRTIQGAITGTIAAINALAASLVPRERTGYAMGMLQVGLWAGIAAGPLLGGIVADAFGFRAAFLVTSVLLLISGVVVTFGVQEHFTSPPKGVKRPGILNDWRRILALPAVPAAYATRFLNWLGPNMLLPMLPLYVASLMRGGAGVSTLTGVIVGLSSAAGTVSALYLGRLGDRIGHRRVLLAGTLVAALCFVPQAFVTAGWQLLILQALTGAATGGMNPALSALLARYTNEGDEGAVFGIDNSVNSAARAAAPLCGAMIAAWFGLPAIFIATALVLLGAAALVFRRLPERTVASSVVSAVQPCEHTQR</sequence>
<feature type="transmembrane region" description="Helical" evidence="7">
    <location>
        <begin position="7"/>
        <end position="26"/>
    </location>
</feature>
<dbReference type="OrthoDB" id="65739at2"/>
<dbReference type="InterPro" id="IPR036259">
    <property type="entry name" value="MFS_trans_sf"/>
</dbReference>
<evidence type="ECO:0000313" key="10">
    <source>
        <dbReference type="Proteomes" id="UP000000263"/>
    </source>
</evidence>
<feature type="transmembrane region" description="Helical" evidence="7">
    <location>
        <begin position="363"/>
        <end position="388"/>
    </location>
</feature>
<comment type="subcellular location">
    <subcellularLocation>
        <location evidence="1">Cell membrane</location>
        <topology evidence="1">Multi-pass membrane protein</topology>
    </subcellularLocation>
</comment>
<dbReference type="GO" id="GO:0005886">
    <property type="term" value="C:plasma membrane"/>
    <property type="evidence" value="ECO:0007669"/>
    <property type="project" value="UniProtKB-SubCell"/>
</dbReference>
<dbReference type="Proteomes" id="UP000000263">
    <property type="component" value="Chromosome"/>
</dbReference>
<dbReference type="InterPro" id="IPR011701">
    <property type="entry name" value="MFS"/>
</dbReference>
<keyword evidence="3" id="KW-1003">Cell membrane</keyword>
<keyword evidence="10" id="KW-1185">Reference proteome</keyword>
<feature type="transmembrane region" description="Helical" evidence="7">
    <location>
        <begin position="108"/>
        <end position="127"/>
    </location>
</feature>
<feature type="domain" description="Major facilitator superfamily (MFS) profile" evidence="8">
    <location>
        <begin position="7"/>
        <end position="395"/>
    </location>
</feature>
<feature type="transmembrane region" description="Helical" evidence="7">
    <location>
        <begin position="247"/>
        <end position="271"/>
    </location>
</feature>
<dbReference type="Gene3D" id="1.20.1250.20">
    <property type="entry name" value="MFS general substrate transporter like domains"/>
    <property type="match status" value="2"/>
</dbReference>
<keyword evidence="4 7" id="KW-0812">Transmembrane</keyword>
<feature type="transmembrane region" description="Helical" evidence="7">
    <location>
        <begin position="46"/>
        <end position="66"/>
    </location>
</feature>
<evidence type="ECO:0000256" key="5">
    <source>
        <dbReference type="ARBA" id="ARBA00022989"/>
    </source>
</evidence>
<dbReference type="InterPro" id="IPR001958">
    <property type="entry name" value="Tet-R_TetA/multi-R_MdtG-like"/>
</dbReference>
<dbReference type="SUPFAM" id="SSF103473">
    <property type="entry name" value="MFS general substrate transporter"/>
    <property type="match status" value="1"/>
</dbReference>
<dbReference type="PROSITE" id="PS50850">
    <property type="entry name" value="MFS"/>
    <property type="match status" value="1"/>
</dbReference>
<keyword evidence="6 7" id="KW-0472">Membrane</keyword>
<proteinExistence type="predicted"/>
<dbReference type="PANTHER" id="PTHR43414:SF6">
    <property type="entry name" value="MULTIDRUG RESISTANCE PROTEIN MDTG"/>
    <property type="match status" value="1"/>
</dbReference>